<evidence type="ECO:0000256" key="2">
    <source>
        <dbReference type="SAM" id="SignalP"/>
    </source>
</evidence>
<keyword evidence="4" id="KW-1185">Reference proteome</keyword>
<dbReference type="Proteomes" id="UP001285908">
    <property type="component" value="Unassembled WGS sequence"/>
</dbReference>
<protein>
    <submittedName>
        <fullName evidence="3">Uncharacterized protein</fullName>
    </submittedName>
</protein>
<name>A0AAJ0HYA1_9PEZI</name>
<feature type="signal peptide" evidence="2">
    <location>
        <begin position="1"/>
        <end position="18"/>
    </location>
</feature>
<evidence type="ECO:0000313" key="3">
    <source>
        <dbReference type="EMBL" id="KAK3484999.1"/>
    </source>
</evidence>
<evidence type="ECO:0000313" key="4">
    <source>
        <dbReference type="Proteomes" id="UP001285908"/>
    </source>
</evidence>
<keyword evidence="2" id="KW-0732">Signal</keyword>
<dbReference type="EMBL" id="JAULSX010000012">
    <property type="protein sequence ID" value="KAK3484999.1"/>
    <property type="molecule type" value="Genomic_DNA"/>
</dbReference>
<dbReference type="GeneID" id="87876097"/>
<sequence length="328" mass="35166">MVAILRSISLLTFAAASALIQSQPAPGGCTASPFTVSSWFYQDFTANRAEHHEPYNRVNRATNYTLDIGLAGAVELKATTAIVHGDASWYCNDRTTPKAYGVHQSICGGDTCKSSNPVDLVKSSLSRPDAITPAYAEGPPEHKIPGRGALSKTPKWTLGTIIINETGDGSSVIQTQSIQFQVTNEATVHVVGCLNYFLADAGEDPRLRINCSGRTDRKSRVSAQGQALSATPPPLSKIRSRSYTVAPSLLSSLPHGSSVALNSTTCTGDDVSLAAINFNLRLNTQNSLFDFPVFVYHDDLELSDAETWYTGSFGAGQQSRAPKTCSFR</sequence>
<organism evidence="3 4">
    <name type="scientific">Neurospora hispaniola</name>
    <dbReference type="NCBI Taxonomy" id="588809"/>
    <lineage>
        <taxon>Eukaryota</taxon>
        <taxon>Fungi</taxon>
        <taxon>Dikarya</taxon>
        <taxon>Ascomycota</taxon>
        <taxon>Pezizomycotina</taxon>
        <taxon>Sordariomycetes</taxon>
        <taxon>Sordariomycetidae</taxon>
        <taxon>Sordariales</taxon>
        <taxon>Sordariaceae</taxon>
        <taxon>Neurospora</taxon>
    </lineage>
</organism>
<feature type="region of interest" description="Disordered" evidence="1">
    <location>
        <begin position="214"/>
        <end position="233"/>
    </location>
</feature>
<gene>
    <name evidence="3" type="ORF">B0T23DRAFT_400255</name>
</gene>
<comment type="caution">
    <text evidence="3">The sequence shown here is derived from an EMBL/GenBank/DDBJ whole genome shotgun (WGS) entry which is preliminary data.</text>
</comment>
<evidence type="ECO:0000256" key="1">
    <source>
        <dbReference type="SAM" id="MobiDB-lite"/>
    </source>
</evidence>
<dbReference type="AlphaFoldDB" id="A0AAJ0HYA1"/>
<accession>A0AAJ0HYA1</accession>
<proteinExistence type="predicted"/>
<feature type="chain" id="PRO_5042603098" evidence="2">
    <location>
        <begin position="19"/>
        <end position="328"/>
    </location>
</feature>
<dbReference type="RefSeq" id="XP_062688025.1">
    <property type="nucleotide sequence ID" value="XM_062838475.1"/>
</dbReference>
<reference evidence="3 4" key="1">
    <citation type="journal article" date="2023" name="Mol. Phylogenet. Evol.">
        <title>Genome-scale phylogeny and comparative genomics of the fungal order Sordariales.</title>
        <authorList>
            <person name="Hensen N."/>
            <person name="Bonometti L."/>
            <person name="Westerberg I."/>
            <person name="Brannstrom I.O."/>
            <person name="Guillou S."/>
            <person name="Cros-Aarteil S."/>
            <person name="Calhoun S."/>
            <person name="Haridas S."/>
            <person name="Kuo A."/>
            <person name="Mondo S."/>
            <person name="Pangilinan J."/>
            <person name="Riley R."/>
            <person name="LaButti K."/>
            <person name="Andreopoulos B."/>
            <person name="Lipzen A."/>
            <person name="Chen C."/>
            <person name="Yan M."/>
            <person name="Daum C."/>
            <person name="Ng V."/>
            <person name="Clum A."/>
            <person name="Steindorff A."/>
            <person name="Ohm R.A."/>
            <person name="Martin F."/>
            <person name="Silar P."/>
            <person name="Natvig D.O."/>
            <person name="Lalanne C."/>
            <person name="Gautier V."/>
            <person name="Ament-Velasquez S.L."/>
            <person name="Kruys A."/>
            <person name="Hutchinson M.I."/>
            <person name="Powell A.J."/>
            <person name="Barry K."/>
            <person name="Miller A.N."/>
            <person name="Grigoriev I.V."/>
            <person name="Debuchy R."/>
            <person name="Gladieux P."/>
            <person name="Hiltunen Thoren M."/>
            <person name="Johannesson H."/>
        </authorList>
    </citation>
    <scope>NUCLEOTIDE SEQUENCE [LARGE SCALE GENOMIC DNA]</scope>
    <source>
        <strain evidence="3 4">FGSC 10403</strain>
    </source>
</reference>